<dbReference type="Proteomes" id="UP000187172">
    <property type="component" value="Unassembled WGS sequence"/>
</dbReference>
<gene>
    <name evidence="1" type="ORF">BK138_32820</name>
</gene>
<evidence type="ECO:0000313" key="1">
    <source>
        <dbReference type="EMBL" id="OMF46879.1"/>
    </source>
</evidence>
<name>A0A1R1E4Z7_9BACL</name>
<dbReference type="EMBL" id="MRTP01000020">
    <property type="protein sequence ID" value="OMF46879.1"/>
    <property type="molecule type" value="Genomic_DNA"/>
</dbReference>
<accession>A0A1R1E4Z7</accession>
<reference evidence="1 2" key="1">
    <citation type="submission" date="2016-11" db="EMBL/GenBank/DDBJ databases">
        <title>Paenibacillus species isolates.</title>
        <authorList>
            <person name="Beno S.M."/>
        </authorList>
    </citation>
    <scope>NUCLEOTIDE SEQUENCE [LARGE SCALE GENOMIC DNA]</scope>
    <source>
        <strain evidence="1 2">FSL R5-0378</strain>
    </source>
</reference>
<dbReference type="GO" id="GO:0005975">
    <property type="term" value="P:carbohydrate metabolic process"/>
    <property type="evidence" value="ECO:0007669"/>
    <property type="project" value="InterPro"/>
</dbReference>
<dbReference type="CDD" id="cd10791">
    <property type="entry name" value="GH38N_AMII_like_1"/>
    <property type="match status" value="1"/>
</dbReference>
<keyword evidence="2" id="KW-1185">Reference proteome</keyword>
<protein>
    <recommendedName>
        <fullName evidence="3">DUF5054 domain-containing protein</fullName>
    </recommendedName>
</protein>
<dbReference type="InterPro" id="IPR032482">
    <property type="entry name" value="DUF5054"/>
</dbReference>
<evidence type="ECO:0008006" key="3">
    <source>
        <dbReference type="Google" id="ProtNLM"/>
    </source>
</evidence>
<dbReference type="RefSeq" id="WP_076176592.1">
    <property type="nucleotide sequence ID" value="NZ_MRTP01000020.1"/>
</dbReference>
<organism evidence="1 2">
    <name type="scientific">Paenibacillus rhizosphaerae</name>
    <dbReference type="NCBI Taxonomy" id="297318"/>
    <lineage>
        <taxon>Bacteria</taxon>
        <taxon>Bacillati</taxon>
        <taxon>Bacillota</taxon>
        <taxon>Bacilli</taxon>
        <taxon>Bacillales</taxon>
        <taxon>Paenibacillaceae</taxon>
        <taxon>Paenibacillus</taxon>
    </lineage>
</organism>
<proteinExistence type="predicted"/>
<dbReference type="InterPro" id="IPR011330">
    <property type="entry name" value="Glyco_hydro/deAcase_b/a-brl"/>
</dbReference>
<dbReference type="Pfam" id="PF16477">
    <property type="entry name" value="DUF5054"/>
    <property type="match status" value="1"/>
</dbReference>
<dbReference type="SUPFAM" id="SSF88713">
    <property type="entry name" value="Glycoside hydrolase/deacetylase"/>
    <property type="match status" value="1"/>
</dbReference>
<evidence type="ECO:0000313" key="2">
    <source>
        <dbReference type="Proteomes" id="UP000187172"/>
    </source>
</evidence>
<comment type="caution">
    <text evidence="1">The sequence shown here is derived from an EMBL/GenBank/DDBJ whole genome shotgun (WGS) entry which is preliminary data.</text>
</comment>
<dbReference type="AlphaFoldDB" id="A0A1R1E4Z7"/>
<sequence>MMTKKGVMIAMKKIYVVNKTHLDIGFTDLAENVLHKYCHDYIQNAITLAEDLRKEGKDFVWTTGSFLIEYYFKNMDEEACQKLDDAIKKGYIRWHAIPCTFHSEAMTPQTLHYIISISKKLDARYGYTTTSAKMTDVPGHTIGIVDELYRQGVKFLHIGVNGSSSIPEVPDTFLWKHGESEIIVSYSDDYGGVIGVDCMDNKLAFMHTHDNSGPGTQEKINAYLSKMANEYPDYELEMTSMDQFANELWEVRDQLPVITEEIGDTWIHGTMSDPKIIRDYRILTKYMSDHQIENDDANFYGMLVPEHTWGMDIKRYFSDYMNYEKKDFQRARSLDQITDADLTYAYGIVKDATVGEMKFTYNEWTDRSYKFYESSWKEQRKNIDRAIACLEPEDQHHIKKLIEVPYYIFENQGVECGLEELISINGYQVMFASDGSITHLEKDGILYFDQDNKLGVLSHTIAGQNDYDNLRYNYLRELQHNWWAIDFLKPGMEIQKRIQWNEHFTPHVIKLVKENDSMIATLKYSQRAVEEYGAPRVVKVKYQFGDKVEIALLLQDKDAIRYPEIYSFDMTPRLNSPYLTKIRKMDTVISPFAVVGHGNKLQHMIDELIYDGSDKKINIKPIDAPLLGIGTNNNLSYNNKYHPDNHEFTFTLLNTTWGTNFTMWYEEDIFARFELVLG</sequence>